<evidence type="ECO:0000256" key="1">
    <source>
        <dbReference type="SAM" id="MobiDB-lite"/>
    </source>
</evidence>
<proteinExistence type="predicted"/>
<reference evidence="2" key="1">
    <citation type="submission" date="2020-02" db="EMBL/GenBank/DDBJ databases">
        <authorList>
            <person name="Meier V. D."/>
        </authorList>
    </citation>
    <scope>NUCLEOTIDE SEQUENCE</scope>
    <source>
        <strain evidence="2">AVDCRST_MAG51</strain>
    </source>
</reference>
<dbReference type="AlphaFoldDB" id="A0A6J4QGI1"/>
<feature type="non-terminal residue" evidence="2">
    <location>
        <position position="1"/>
    </location>
</feature>
<evidence type="ECO:0000313" key="2">
    <source>
        <dbReference type="EMBL" id="CAA9440055.1"/>
    </source>
</evidence>
<accession>A0A6J4QGI1</accession>
<feature type="region of interest" description="Disordered" evidence="1">
    <location>
        <begin position="1"/>
        <end position="64"/>
    </location>
</feature>
<name>A0A6J4QGI1_9BURK</name>
<organism evidence="2">
    <name type="scientific">uncultured Ramlibacter sp</name>
    <dbReference type="NCBI Taxonomy" id="260755"/>
    <lineage>
        <taxon>Bacteria</taxon>
        <taxon>Pseudomonadati</taxon>
        <taxon>Pseudomonadota</taxon>
        <taxon>Betaproteobacteria</taxon>
        <taxon>Burkholderiales</taxon>
        <taxon>Comamonadaceae</taxon>
        <taxon>Ramlibacter</taxon>
        <taxon>environmental samples</taxon>
    </lineage>
</organism>
<sequence length="64" mass="6683">AGRGRPAPVQPVRRDGPQPAEAPARQARGGAEVRGLGHLASRPAVDRGVQGRRRAAVLPERAAM</sequence>
<gene>
    <name evidence="2" type="ORF">AVDCRST_MAG51-3233</name>
</gene>
<feature type="non-terminal residue" evidence="2">
    <location>
        <position position="64"/>
    </location>
</feature>
<feature type="compositionally biased region" description="Low complexity" evidence="1">
    <location>
        <begin position="17"/>
        <end position="30"/>
    </location>
</feature>
<protein>
    <submittedName>
        <fullName evidence="2">Tungstate ABC transporter, substrate-binding protein</fullName>
    </submittedName>
</protein>
<dbReference type="EMBL" id="CADCUX010000692">
    <property type="protein sequence ID" value="CAA9440055.1"/>
    <property type="molecule type" value="Genomic_DNA"/>
</dbReference>